<dbReference type="GO" id="GO:0005737">
    <property type="term" value="C:cytoplasm"/>
    <property type="evidence" value="ECO:0007669"/>
    <property type="project" value="TreeGrafter"/>
</dbReference>
<keyword evidence="7" id="KW-0963">Cytoplasm</keyword>
<feature type="coiled-coil region" evidence="19">
    <location>
        <begin position="1245"/>
        <end position="1279"/>
    </location>
</feature>
<evidence type="ECO:0000259" key="20">
    <source>
        <dbReference type="PROSITE" id="PS50002"/>
    </source>
</evidence>
<keyword evidence="8" id="KW-0597">Phosphoprotein</keyword>
<name>A0A5N5MF39_PANHP</name>
<dbReference type="FunFam" id="1.20.58.60:FF:000143">
    <property type="entry name" value="Periplakin"/>
    <property type="match status" value="1"/>
</dbReference>
<keyword evidence="12" id="KW-0472">Membrane</keyword>
<comment type="subcellular location">
    <subcellularLocation>
        <location evidence="3">Cell junction</location>
        <location evidence="3">Desmosome</location>
    </subcellularLocation>
    <subcellularLocation>
        <location evidence="1">Cell membrane</location>
    </subcellularLocation>
    <subcellularLocation>
        <location evidence="2">Cytoplasm</location>
        <location evidence="2">Cytoskeleton</location>
    </subcellularLocation>
</comment>
<dbReference type="InterPro" id="IPR018159">
    <property type="entry name" value="Spectrin/alpha-actinin"/>
</dbReference>
<accession>A0A5N5MF39</accession>
<dbReference type="GO" id="GO:0005882">
    <property type="term" value="C:intermediate filament"/>
    <property type="evidence" value="ECO:0007669"/>
    <property type="project" value="TreeGrafter"/>
</dbReference>
<dbReference type="Proteomes" id="UP000327468">
    <property type="component" value="Chromosome 13"/>
</dbReference>
<proteinExistence type="inferred from homology"/>
<dbReference type="PROSITE" id="PS50002">
    <property type="entry name" value="SH3"/>
    <property type="match status" value="1"/>
</dbReference>
<feature type="coiled-coil region" evidence="19">
    <location>
        <begin position="20"/>
        <end position="47"/>
    </location>
</feature>
<evidence type="ECO:0000256" key="12">
    <source>
        <dbReference type="ARBA" id="ARBA00023136"/>
    </source>
</evidence>
<dbReference type="InterPro" id="IPR043197">
    <property type="entry name" value="Plakin"/>
</dbReference>
<sequence length="1755" mass="206003">MFKKKSAKTSLTPSSASTKKVDLTTLIEKLQRNADKVEKNILETEQNLNKDVLKINEGKPPLYQETTNKAIENSLYLLNGLDEDAAEAKRLQHPQAEMIEHDMMQLRERVKKLRNDHNHIYHLTRSEGVPSVNWGKIIDEKLANLNNKGFGQDLPTIENEVEEHNIFHSEVEALAPYISQGDKDYVDGLQLKYNKLLASSTARQKNLISLRDYMQRCTNELYWLDQQADERIMYDWSDANLDYPARKRQYENFISKCLESKEATITKLSDDGEKLIAQGHPGKNVIEAHMDAVHADWKEYLNLLICEENHLKHMDEYHKFQKEARDTQDLLKRLDTEINQKYNPDFKDQYQLDGLLMDLNDQAKAMDHFDDRVKALQNRSLQVLPLKYRRSSPQKLLPIEALCDFDTEEGQIQRGERYTLLRNNGQKWDVKDSAGRTLAAPGVCFIIPPTDSDSVAIADNLVSQQKGIKQKVASSKTALQSRLAELKKDSTSGQDKQELQCRQLMAGLDKVVNDLDKQEKAIYSQVRPPLEQNRPVQDSTDRLQNMRDIASIVRKIEPEKTAKVREAETFLKSNPKCASAPQLSTKVDTTLNKYNKVEQLLKCSDEKLQNSNKLESSIQNCKNLLTPYENRLAREEIAPSDPTSLDKALRELADMGSELRAKKSILSDMESNLRNSKVSCDNMVNRVQEHCPDIDRQEAEVQKLTKRYENLLRQTDTRSQSLQKAKMSYNNYRNDYDNLNSWLSRVPNHEPLETDTIQQVDGKLKNQRNLLSDIARKESDLNNVSKNAQLYQQAVKDYENEAERFRSILDLEDGLVSQTYKRSRLESPALRVRGEEAAIEAKFTEVSAVNKQRLQNLEFAQSLLNQQTEVQVIQQNVQSVKSSASGDEAWRVKNQLEEEILRRQQLEKEIKTIQTDIYVLEGQKPQDTIVKKELIKKVPDPQLDEEISKVQQKLLDERRTTRILEGELDTLRVKLRGIETEMKEGAQQYTVKEVLRIERDRGQEEEVRRLREELEELRRQKLVKDNDVVQIQKQITILAAEKNKEQEVIKEEEIIKVQNDPQLESEYRLFIERKQKEIDNRKQLEDELRFLQEKLKRLEKEKAMAEEKISIREVLKVEKDIALEREVEKLRREFEEEKSKRMSAQRERTDIQRKITSLEEEKSKVIIQEKMREIVRPDPKAEAEVANLRLELVEAQRRSRDAELQLKSIQDELLVLRNRGPQVEIKEIIKEVIKYKIDPETERELEKLRNEIVDKTHLTEKLEIEIVQMRDEIQRWKDTKPQVQTKEVVNEVLQYREDPKTKEEIETLKKRLAEEQRKRLDLERERATTEEKIRVRKIDLSQVREKVVQQEVVKMEEDPVLKSECLTFTQNINNELKQREILKEELVRLQRQKADLDLQLEELERERRSRREAELEIQRLRVRLSELEIRDKENREKVTVKQKVVLQQDPQQEKEHSILRLQVEEERHKRLLLEKQYNVLLHQQQTLERMEVREKVVCTEKVQVEKDPEAELEIERLKRSLEEETKRRQELDIELSTFTSRLTEMEFVNTKSSKELDHIRDESSRLLQENQRLQNEIRKLQAEIQITTKETRQITESTPVDNSKNLEIRLVALQKELLDLRRITTEKDEEIERLQKSLSAVRVKREQRESHLRRSIVVIDPDTGKEMRPEEAYKLGLIDWKMFVNLQSQECDWEEITVKGPNGESSVLHDRKSGKKFSIEDALKSGNITKRQLQQYQNKEISIQEFGILVSGKSQ</sequence>
<dbReference type="Pfam" id="PF17902">
    <property type="entry name" value="SH3_10"/>
    <property type="match status" value="1"/>
</dbReference>
<evidence type="ECO:0000313" key="22">
    <source>
        <dbReference type="Proteomes" id="UP000327468"/>
    </source>
</evidence>
<dbReference type="SMART" id="SM00250">
    <property type="entry name" value="PLEC"/>
    <property type="match status" value="2"/>
</dbReference>
<gene>
    <name evidence="21" type="ORF">PHYPO_G00041020</name>
</gene>
<keyword evidence="22" id="KW-1185">Reference proteome</keyword>
<dbReference type="EMBL" id="VFJC01000014">
    <property type="protein sequence ID" value="KAB5553648.1"/>
    <property type="molecule type" value="Genomic_DNA"/>
</dbReference>
<comment type="subunit">
    <text evidence="16">Homodimer or a heterodimer with EVPL. Found in a complex composed of PPL (via C-terminal linker domain), BFSP1 and BFSP2 in the retinal lens. Within the complex interacts (via C-terminal linker domain) with BFSP2. Interacts with VIM. Binds to the PH domain of AKT1. Interacts with FCGR1A. May interact with PPHLN1.</text>
</comment>
<dbReference type="FunFam" id="1.20.58.60:FF:000030">
    <property type="entry name" value="Short stop, isoform K"/>
    <property type="match status" value="1"/>
</dbReference>
<comment type="similarity">
    <text evidence="4">Belongs to the plakin or cytolinker family.</text>
</comment>
<dbReference type="FunFam" id="1.20.58.60:FF:000109">
    <property type="entry name" value="Periplakin"/>
    <property type="match status" value="1"/>
</dbReference>
<evidence type="ECO:0000256" key="3">
    <source>
        <dbReference type="ARBA" id="ARBA00004568"/>
    </source>
</evidence>
<dbReference type="PANTHER" id="PTHR23169">
    <property type="entry name" value="ENVOPLAKIN"/>
    <property type="match status" value="1"/>
</dbReference>
<dbReference type="InterPro" id="IPR058847">
    <property type="entry name" value="Plectin_PPL"/>
</dbReference>
<keyword evidence="5 18" id="KW-0728">SH3 domain</keyword>
<keyword evidence="11 19" id="KW-0175">Coiled coil</keyword>
<evidence type="ECO:0000256" key="16">
    <source>
        <dbReference type="ARBA" id="ARBA00065742"/>
    </source>
</evidence>
<dbReference type="SUPFAM" id="SSF75399">
    <property type="entry name" value="Plakin repeat"/>
    <property type="match status" value="1"/>
</dbReference>
<feature type="domain" description="SH3" evidence="20">
    <location>
        <begin position="394"/>
        <end position="450"/>
    </location>
</feature>
<feature type="coiled-coil region" evidence="19">
    <location>
        <begin position="1507"/>
        <end position="1623"/>
    </location>
</feature>
<dbReference type="Pfam" id="PF23160">
    <property type="entry name" value="Spectrin_1st_PEPL"/>
    <property type="match status" value="1"/>
</dbReference>
<feature type="coiled-coil region" evidence="19">
    <location>
        <begin position="1305"/>
        <end position="1332"/>
    </location>
</feature>
<comment type="function">
    <text evidence="15">Component of the cornified envelope of keratinocytes. May link the cornified envelope to desmosomes and intermediate filaments. May act as a localization signal in PKB/AKT-mediated signaling.</text>
</comment>
<dbReference type="GO" id="GO:0031424">
    <property type="term" value="P:keratinization"/>
    <property type="evidence" value="ECO:0007669"/>
    <property type="project" value="UniProtKB-KW"/>
</dbReference>
<dbReference type="FunFam" id="3.30.160.780:FF:000001">
    <property type="entry name" value="Plectin a"/>
    <property type="match status" value="1"/>
</dbReference>
<keyword evidence="13" id="KW-0206">Cytoskeleton</keyword>
<dbReference type="GO" id="GO:0042060">
    <property type="term" value="P:wound healing"/>
    <property type="evidence" value="ECO:0007669"/>
    <property type="project" value="TreeGrafter"/>
</dbReference>
<evidence type="ECO:0000256" key="18">
    <source>
        <dbReference type="PROSITE-ProRule" id="PRU00192"/>
    </source>
</evidence>
<dbReference type="InterPro" id="IPR001452">
    <property type="entry name" value="SH3_domain"/>
</dbReference>
<dbReference type="Pfam" id="PF26346">
    <property type="entry name" value="Plectin_PPL"/>
    <property type="match status" value="2"/>
</dbReference>
<dbReference type="SMART" id="SM00150">
    <property type="entry name" value="SPEC"/>
    <property type="match status" value="4"/>
</dbReference>
<evidence type="ECO:0000256" key="10">
    <source>
        <dbReference type="ARBA" id="ARBA00022949"/>
    </source>
</evidence>
<evidence type="ECO:0000256" key="2">
    <source>
        <dbReference type="ARBA" id="ARBA00004245"/>
    </source>
</evidence>
<keyword evidence="6" id="KW-1003">Cell membrane</keyword>
<protein>
    <recommendedName>
        <fullName evidence="17">Periplakin</fullName>
    </recommendedName>
</protein>
<dbReference type="Gene3D" id="1.20.58.60">
    <property type="match status" value="4"/>
</dbReference>
<dbReference type="Gene3D" id="2.30.30.40">
    <property type="entry name" value="SH3 Domains"/>
    <property type="match status" value="1"/>
</dbReference>
<evidence type="ECO:0000256" key="19">
    <source>
        <dbReference type="SAM" id="Coils"/>
    </source>
</evidence>
<evidence type="ECO:0000256" key="13">
    <source>
        <dbReference type="ARBA" id="ARBA00023212"/>
    </source>
</evidence>
<dbReference type="GO" id="GO:0005198">
    <property type="term" value="F:structural molecule activity"/>
    <property type="evidence" value="ECO:0007669"/>
    <property type="project" value="TreeGrafter"/>
</dbReference>
<feature type="coiled-coil region" evidence="19">
    <location>
        <begin position="1067"/>
        <end position="1219"/>
    </location>
</feature>
<evidence type="ECO:0000256" key="5">
    <source>
        <dbReference type="ARBA" id="ARBA00022443"/>
    </source>
</evidence>
<dbReference type="GO" id="GO:0030057">
    <property type="term" value="C:desmosome"/>
    <property type="evidence" value="ECO:0007669"/>
    <property type="project" value="UniProtKB-SubCell"/>
</dbReference>
<dbReference type="Gene3D" id="3.30.160.780">
    <property type="match status" value="1"/>
</dbReference>
<evidence type="ECO:0000256" key="1">
    <source>
        <dbReference type="ARBA" id="ARBA00004236"/>
    </source>
</evidence>
<reference evidence="21 22" key="1">
    <citation type="submission" date="2019-06" db="EMBL/GenBank/DDBJ databases">
        <title>A chromosome-scale genome assembly of the striped catfish, Pangasianodon hypophthalmus.</title>
        <authorList>
            <person name="Wen M."/>
            <person name="Zahm M."/>
            <person name="Roques C."/>
            <person name="Cabau C."/>
            <person name="Klopp C."/>
            <person name="Donnadieu C."/>
            <person name="Jouanno E."/>
            <person name="Avarre J.-C."/>
            <person name="Campet M."/>
            <person name="Ha T.T.T."/>
            <person name="Dugue R."/>
            <person name="Lampietro C."/>
            <person name="Louis A."/>
            <person name="Herpin A."/>
            <person name="Echchiki A."/>
            <person name="Berthelot C."/>
            <person name="Parey E."/>
            <person name="Roest-Crollius H."/>
            <person name="Braasch I."/>
            <person name="Postlethwait J."/>
            <person name="Bobe J."/>
            <person name="Montfort J."/>
            <person name="Bouchez O."/>
            <person name="Begum T."/>
            <person name="Schartl M."/>
            <person name="Guiguen Y."/>
        </authorList>
    </citation>
    <scope>NUCLEOTIDE SEQUENCE [LARGE SCALE GENOMIC DNA]</scope>
    <source>
        <strain evidence="21 22">Indonesia</strain>
        <tissue evidence="21">Blood</tissue>
    </source>
</reference>
<dbReference type="FunFam" id="2.30.30.40:FF:000088">
    <property type="entry name" value="Periplakin"/>
    <property type="match status" value="1"/>
</dbReference>
<feature type="coiled-coil region" evidence="19">
    <location>
        <begin position="774"/>
        <end position="808"/>
    </location>
</feature>
<dbReference type="InterPro" id="IPR035915">
    <property type="entry name" value="Plakin_repeat_sf"/>
</dbReference>
<evidence type="ECO:0000256" key="15">
    <source>
        <dbReference type="ARBA" id="ARBA00059924"/>
    </source>
</evidence>
<keyword evidence="14" id="KW-0417">Keratinization</keyword>
<evidence type="ECO:0000313" key="21">
    <source>
        <dbReference type="EMBL" id="KAB5553648.1"/>
    </source>
</evidence>
<feature type="coiled-coil region" evidence="19">
    <location>
        <begin position="1372"/>
        <end position="1437"/>
    </location>
</feature>
<evidence type="ECO:0000256" key="4">
    <source>
        <dbReference type="ARBA" id="ARBA00009109"/>
    </source>
</evidence>
<dbReference type="GO" id="GO:0045296">
    <property type="term" value="F:cadherin binding"/>
    <property type="evidence" value="ECO:0007669"/>
    <property type="project" value="TreeGrafter"/>
</dbReference>
<evidence type="ECO:0000256" key="7">
    <source>
        <dbReference type="ARBA" id="ARBA00022490"/>
    </source>
</evidence>
<evidence type="ECO:0000256" key="11">
    <source>
        <dbReference type="ARBA" id="ARBA00023054"/>
    </source>
</evidence>
<evidence type="ECO:0000256" key="14">
    <source>
        <dbReference type="ARBA" id="ARBA00023249"/>
    </source>
</evidence>
<evidence type="ECO:0000256" key="8">
    <source>
        <dbReference type="ARBA" id="ARBA00022553"/>
    </source>
</evidence>
<evidence type="ECO:0000256" key="17">
    <source>
        <dbReference type="ARBA" id="ARBA00074144"/>
    </source>
</evidence>
<dbReference type="SUPFAM" id="SSF46966">
    <property type="entry name" value="Spectrin repeat"/>
    <property type="match status" value="4"/>
</dbReference>
<dbReference type="InterPro" id="IPR055419">
    <property type="entry name" value="Spectrin_PEPL/EVPL"/>
</dbReference>
<dbReference type="PANTHER" id="PTHR23169:SF10">
    <property type="entry name" value="PERIPLAKIN"/>
    <property type="match status" value="1"/>
</dbReference>
<feature type="coiled-coil region" evidence="19">
    <location>
        <begin position="997"/>
        <end position="1034"/>
    </location>
</feature>
<feature type="coiled-coil region" evidence="19">
    <location>
        <begin position="889"/>
        <end position="923"/>
    </location>
</feature>
<dbReference type="GO" id="GO:0045104">
    <property type="term" value="P:intermediate filament cytoskeleton organization"/>
    <property type="evidence" value="ECO:0007669"/>
    <property type="project" value="InterPro"/>
</dbReference>
<comment type="caution">
    <text evidence="21">The sequence shown here is derived from an EMBL/GenBank/DDBJ whole genome shotgun (WGS) entry which is preliminary data.</text>
</comment>
<dbReference type="GO" id="GO:0001533">
    <property type="term" value="C:cornified envelope"/>
    <property type="evidence" value="ECO:0007669"/>
    <property type="project" value="UniProtKB-ARBA"/>
</dbReference>
<keyword evidence="10" id="KW-0965">Cell junction</keyword>
<evidence type="ECO:0000256" key="6">
    <source>
        <dbReference type="ARBA" id="ARBA00022475"/>
    </source>
</evidence>
<organism evidence="21 22">
    <name type="scientific">Pangasianodon hypophthalmus</name>
    <name type="common">Striped catfish</name>
    <name type="synonym">Helicophagus hypophthalmus</name>
    <dbReference type="NCBI Taxonomy" id="310915"/>
    <lineage>
        <taxon>Eukaryota</taxon>
        <taxon>Metazoa</taxon>
        <taxon>Chordata</taxon>
        <taxon>Craniata</taxon>
        <taxon>Vertebrata</taxon>
        <taxon>Euteleostomi</taxon>
        <taxon>Actinopterygii</taxon>
        <taxon>Neopterygii</taxon>
        <taxon>Teleostei</taxon>
        <taxon>Ostariophysi</taxon>
        <taxon>Siluriformes</taxon>
        <taxon>Pangasiidae</taxon>
        <taxon>Pangasianodon</taxon>
    </lineage>
</organism>
<dbReference type="InterPro" id="IPR001101">
    <property type="entry name" value="Plectin_repeat"/>
</dbReference>
<keyword evidence="9" id="KW-0677">Repeat</keyword>
<evidence type="ECO:0000256" key="9">
    <source>
        <dbReference type="ARBA" id="ARBA00022737"/>
    </source>
</evidence>
<dbReference type="InterPro" id="IPR041615">
    <property type="entry name" value="Desmoplakin_SH3"/>
</dbReference>